<reference evidence="1" key="1">
    <citation type="submission" date="2017-04" db="EMBL/GenBank/DDBJ databases">
        <title>Unveiling RNA virosphere associated with marine microorganisms.</title>
        <authorList>
            <person name="Urayama S."/>
            <person name="Takaki Y."/>
            <person name="Nishi S."/>
            <person name="Yoshida Y."/>
            <person name="Deguchi S."/>
            <person name="Takai K."/>
            <person name="Nunoura T."/>
        </authorList>
    </citation>
    <scope>NUCLEOTIDE SEQUENCE</scope>
</reference>
<protein>
    <submittedName>
        <fullName evidence="1">Uncharacterized protein</fullName>
    </submittedName>
</protein>
<comment type="caution">
    <text evidence="1">The sequence shown here is derived from an EMBL/GenBank/DDBJ whole genome shotgun (WGS) entry which is preliminary data.</text>
</comment>
<proteinExistence type="predicted"/>
<organism evidence="1">
    <name type="scientific">viral metagenome</name>
    <dbReference type="NCBI Taxonomy" id="1070528"/>
    <lineage>
        <taxon>unclassified sequences</taxon>
        <taxon>metagenomes</taxon>
        <taxon>organismal metagenomes</taxon>
    </lineage>
</organism>
<dbReference type="EMBL" id="BDQA01000373">
    <property type="protein sequence ID" value="GBH21833.1"/>
    <property type="molecule type" value="Genomic_RNA"/>
</dbReference>
<dbReference type="AlphaFoldDB" id="A0A2V0R966"/>
<name>A0A2V0R966_9ZZZZ</name>
<evidence type="ECO:0000313" key="1">
    <source>
        <dbReference type="EMBL" id="GBH21833.1"/>
    </source>
</evidence>
<sequence>MTTVLNCLRRLSERQLNHFALTDHTSCPIFANLLDGHSRENVIEIEKECLEEHDFVDGVPLPITNLASPMMLDQLSNDFKETFNSAPIVNMTVEFLYLIRILEHASQLPFDQIIEGAYHVVDQTQNLNFKRYFTAKYHIPREAMIIPPDLNSQLFKLDHRFVFRRRQTLQYATNVDQLSVYILMPDGDWYCHPCKLMLFPRHAQNHLSSF</sequence>
<accession>A0A2V0R966</accession>